<keyword evidence="7 10" id="KW-0472">Membrane</keyword>
<evidence type="ECO:0000313" key="16">
    <source>
        <dbReference type="Proteomes" id="UP000007093"/>
    </source>
</evidence>
<comment type="subcellular location">
    <subcellularLocation>
        <location evidence="1 10">Cell outer membrane</location>
        <topology evidence="1 10">Multi-pass membrane protein</topology>
    </subcellularLocation>
</comment>
<evidence type="ECO:0000313" key="15">
    <source>
        <dbReference type="EMBL" id="AEQ22042.1"/>
    </source>
</evidence>
<dbReference type="InParanoid" id="G4Q560"/>
<dbReference type="InterPro" id="IPR037066">
    <property type="entry name" value="Plug_dom_sf"/>
</dbReference>
<evidence type="ECO:0000256" key="3">
    <source>
        <dbReference type="ARBA" id="ARBA00022452"/>
    </source>
</evidence>
<feature type="compositionally biased region" description="Polar residues" evidence="12">
    <location>
        <begin position="441"/>
        <end position="474"/>
    </location>
</feature>
<dbReference type="AlphaFoldDB" id="G4Q560"/>
<keyword evidence="9 10" id="KW-0998">Cell outer membrane</keyword>
<gene>
    <name evidence="15" type="ordered locus">Acin_0810</name>
</gene>
<evidence type="ECO:0000259" key="13">
    <source>
        <dbReference type="Pfam" id="PF00593"/>
    </source>
</evidence>
<dbReference type="PANTHER" id="PTHR30069:SF29">
    <property type="entry name" value="HEMOGLOBIN AND HEMOGLOBIN-HAPTOGLOBIN-BINDING PROTEIN 1-RELATED"/>
    <property type="match status" value="1"/>
</dbReference>
<name>G4Q560_ACIIR</name>
<dbReference type="HOGENOM" id="CLU_008287_18_2_9"/>
<sequence length="474" mass="53147">MPMTTSVIKEEDIKKGGAYNVRDVLKPLTRLNVMEAGMTGNQVSIRGMGTSSTLILIDGRRLAGEDSGSTMNVYELNRMSLDEVECIEVMRGAGSGLYGSNAMGGVINIIIKKNKKAGGYVGTWLGGREQALYGGVLTGKVGKLNLDVNYNLTEVRKSDRDGDSNMYGPRRYVDFKGRCQFDETRGLSFGASYMKEQYGSFSEGDPTAMSASARDDMTEWYDNNRQSYFVKYDGYHSKNDYEFQNDYNRLGKESRKKTPGVWRDFDHSKYETYVVEAKNTYHVDEHHTVTYGGEYRKQKAGGTRLGTGAGKRTEETYLGMTKPYGSADVKSYAFYVQDEWNLTDILFFVPSLRYDHHDSFGGELSPRTGLTYAMSKNSRIKTNYGAGYRSPSIFELYSHMDRNMGRMQVQVWGNEHLDPEKPGPSISGLRQKKIRRGRRSPISTTRSMTLSPRSTRAASDGLSATSTSILTRTP</sequence>
<evidence type="ECO:0000259" key="14">
    <source>
        <dbReference type="Pfam" id="PF07715"/>
    </source>
</evidence>
<keyword evidence="5" id="KW-0732">Signal</keyword>
<dbReference type="Gene3D" id="2.170.130.10">
    <property type="entry name" value="TonB-dependent receptor, plug domain"/>
    <property type="match status" value="1"/>
</dbReference>
<dbReference type="PATRIC" id="fig|568816.4.peg.784"/>
<dbReference type="Gene3D" id="2.40.170.20">
    <property type="entry name" value="TonB-dependent receptor, beta-barrel domain"/>
    <property type="match status" value="1"/>
</dbReference>
<feature type="region of interest" description="Disordered" evidence="12">
    <location>
        <begin position="415"/>
        <end position="474"/>
    </location>
</feature>
<evidence type="ECO:0000256" key="7">
    <source>
        <dbReference type="ARBA" id="ARBA00023136"/>
    </source>
</evidence>
<reference evidence="15 16" key="1">
    <citation type="journal article" date="2011" name="J. Bacteriol.">
        <title>Complete genome sequence of Acidaminococcus intestini RYC-MR95, a Gram-negative bacterium from the phylum Firmicutes.</title>
        <authorList>
            <person name="D'Auria G."/>
            <person name="Galan J.C."/>
            <person name="Rodriguez-Alcayna M."/>
            <person name="Moya A."/>
            <person name="Baquero F."/>
            <person name="Latorre A."/>
        </authorList>
    </citation>
    <scope>NUCLEOTIDE SEQUENCE [LARGE SCALE GENOMIC DNA]</scope>
    <source>
        <strain evidence="15 16">RyC-MR95</strain>
    </source>
</reference>
<feature type="domain" description="TonB-dependent receptor plug" evidence="14">
    <location>
        <begin position="2"/>
        <end position="106"/>
    </location>
</feature>
<organism evidence="15 16">
    <name type="scientific">Acidaminococcus intestini (strain RyC-MR95)</name>
    <dbReference type="NCBI Taxonomy" id="568816"/>
    <lineage>
        <taxon>Bacteria</taxon>
        <taxon>Bacillati</taxon>
        <taxon>Bacillota</taxon>
        <taxon>Negativicutes</taxon>
        <taxon>Acidaminococcales</taxon>
        <taxon>Acidaminococcaceae</taxon>
        <taxon>Acidaminococcus</taxon>
    </lineage>
</organism>
<comment type="similarity">
    <text evidence="10 11">Belongs to the TonB-dependent receptor family.</text>
</comment>
<dbReference type="SUPFAM" id="SSF56935">
    <property type="entry name" value="Porins"/>
    <property type="match status" value="1"/>
</dbReference>
<dbReference type="InterPro" id="IPR012910">
    <property type="entry name" value="Plug_dom"/>
</dbReference>
<dbReference type="PROSITE" id="PS52016">
    <property type="entry name" value="TONB_DEPENDENT_REC_3"/>
    <property type="match status" value="1"/>
</dbReference>
<evidence type="ECO:0000256" key="8">
    <source>
        <dbReference type="ARBA" id="ARBA00023170"/>
    </source>
</evidence>
<dbReference type="Proteomes" id="UP000007093">
    <property type="component" value="Chromosome"/>
</dbReference>
<dbReference type="InterPro" id="IPR039426">
    <property type="entry name" value="TonB-dep_rcpt-like"/>
</dbReference>
<keyword evidence="4 10" id="KW-0812">Transmembrane</keyword>
<keyword evidence="3 10" id="KW-1134">Transmembrane beta strand</keyword>
<dbReference type="InterPro" id="IPR036942">
    <property type="entry name" value="Beta-barrel_TonB_sf"/>
</dbReference>
<feature type="compositionally biased region" description="Basic residues" evidence="12">
    <location>
        <begin position="430"/>
        <end position="439"/>
    </location>
</feature>
<accession>G4Q560</accession>
<dbReference type="GO" id="GO:0044718">
    <property type="term" value="P:siderophore transmembrane transport"/>
    <property type="evidence" value="ECO:0007669"/>
    <property type="project" value="TreeGrafter"/>
</dbReference>
<proteinExistence type="inferred from homology"/>
<dbReference type="GO" id="GO:0009279">
    <property type="term" value="C:cell outer membrane"/>
    <property type="evidence" value="ECO:0007669"/>
    <property type="project" value="UniProtKB-SubCell"/>
</dbReference>
<evidence type="ECO:0000256" key="11">
    <source>
        <dbReference type="RuleBase" id="RU003357"/>
    </source>
</evidence>
<evidence type="ECO:0000256" key="4">
    <source>
        <dbReference type="ARBA" id="ARBA00022692"/>
    </source>
</evidence>
<feature type="domain" description="TonB-dependent receptor-like beta-barrel" evidence="13">
    <location>
        <begin position="180"/>
        <end position="421"/>
    </location>
</feature>
<evidence type="ECO:0000256" key="10">
    <source>
        <dbReference type="PROSITE-ProRule" id="PRU01360"/>
    </source>
</evidence>
<evidence type="ECO:0000256" key="6">
    <source>
        <dbReference type="ARBA" id="ARBA00023077"/>
    </source>
</evidence>
<evidence type="ECO:0000256" key="12">
    <source>
        <dbReference type="SAM" id="MobiDB-lite"/>
    </source>
</evidence>
<evidence type="ECO:0000256" key="2">
    <source>
        <dbReference type="ARBA" id="ARBA00022448"/>
    </source>
</evidence>
<dbReference type="Pfam" id="PF07715">
    <property type="entry name" value="Plug"/>
    <property type="match status" value="1"/>
</dbReference>
<dbReference type="Pfam" id="PF00593">
    <property type="entry name" value="TonB_dep_Rec_b-barrel"/>
    <property type="match status" value="1"/>
</dbReference>
<evidence type="ECO:0000256" key="5">
    <source>
        <dbReference type="ARBA" id="ARBA00022729"/>
    </source>
</evidence>
<evidence type="ECO:0000256" key="9">
    <source>
        <dbReference type="ARBA" id="ARBA00023237"/>
    </source>
</evidence>
<keyword evidence="8 15" id="KW-0675">Receptor</keyword>
<dbReference type="GO" id="GO:0015344">
    <property type="term" value="F:siderophore uptake transmembrane transporter activity"/>
    <property type="evidence" value="ECO:0007669"/>
    <property type="project" value="TreeGrafter"/>
</dbReference>
<dbReference type="eggNOG" id="COG4771">
    <property type="taxonomic scope" value="Bacteria"/>
</dbReference>
<dbReference type="InterPro" id="IPR000531">
    <property type="entry name" value="Beta-barrel_TonB"/>
</dbReference>
<keyword evidence="16" id="KW-1185">Reference proteome</keyword>
<protein>
    <submittedName>
        <fullName evidence="15">TonB-dependent receptor</fullName>
    </submittedName>
</protein>
<evidence type="ECO:0000256" key="1">
    <source>
        <dbReference type="ARBA" id="ARBA00004571"/>
    </source>
</evidence>
<keyword evidence="6 11" id="KW-0798">TonB box</keyword>
<keyword evidence="2 10" id="KW-0813">Transport</keyword>
<dbReference type="STRING" id="568816.Acin_0810"/>
<dbReference type="KEGG" id="ain:Acin_0810"/>
<dbReference type="PANTHER" id="PTHR30069">
    <property type="entry name" value="TONB-DEPENDENT OUTER MEMBRANE RECEPTOR"/>
    <property type="match status" value="1"/>
</dbReference>
<dbReference type="EMBL" id="CP003058">
    <property type="protein sequence ID" value="AEQ22042.1"/>
    <property type="molecule type" value="Genomic_DNA"/>
</dbReference>